<keyword evidence="2 5" id="KW-0808">Transferase</keyword>
<dbReference type="InterPro" id="IPR025714">
    <property type="entry name" value="Methyltranfer_dom"/>
</dbReference>
<dbReference type="Gene3D" id="3.40.50.150">
    <property type="entry name" value="Vaccinia Virus protein VP39"/>
    <property type="match status" value="1"/>
</dbReference>
<proteinExistence type="predicted"/>
<dbReference type="AlphaFoldDB" id="A0A832YZQ8"/>
<keyword evidence="3" id="KW-0949">S-adenosyl-L-methionine</keyword>
<sequence length="274" mass="31217">MSTSSDWTYRYFVEKAELFRVVMDSKDMVLRGQRLASAIASYLREYGLEKARILDVGCGTGRIAIPLAKLGFEVVGIDISPRFIEIASQRAKEHGVEDRAKFIVCDARVMNRCLAAFQPFDVILFVWSTVLGYYDVETDIQVLRAASAVSSPNALLIIADTASKDFISFLSNFVGGFKWYVEYDEHVVIESPIYNPTTGELLTKLLFYKKEKNRDLKFLGEAHFKIRLYTLDELISIAKQAGWCFQEALRSFLNREPYRTLGALNVVLRKCSER</sequence>
<comment type="caution">
    <text evidence="5">The sequence shown here is derived from an EMBL/GenBank/DDBJ whole genome shotgun (WGS) entry which is preliminary data.</text>
</comment>
<dbReference type="InterPro" id="IPR029063">
    <property type="entry name" value="SAM-dependent_MTases_sf"/>
</dbReference>
<feature type="domain" description="Methyltransferase" evidence="4">
    <location>
        <begin position="50"/>
        <end position="162"/>
    </location>
</feature>
<dbReference type="PANTHER" id="PTHR43464">
    <property type="entry name" value="METHYLTRANSFERASE"/>
    <property type="match status" value="1"/>
</dbReference>
<dbReference type="SUPFAM" id="SSF53335">
    <property type="entry name" value="S-adenosyl-L-methionine-dependent methyltransferases"/>
    <property type="match status" value="1"/>
</dbReference>
<dbReference type="GO" id="GO:0032259">
    <property type="term" value="P:methylation"/>
    <property type="evidence" value="ECO:0007669"/>
    <property type="project" value="UniProtKB-KW"/>
</dbReference>
<accession>A0A832YZQ8</accession>
<evidence type="ECO:0000256" key="2">
    <source>
        <dbReference type="ARBA" id="ARBA00022679"/>
    </source>
</evidence>
<keyword evidence="1 5" id="KW-0489">Methyltransferase</keyword>
<dbReference type="CDD" id="cd02440">
    <property type="entry name" value="AdoMet_MTases"/>
    <property type="match status" value="1"/>
</dbReference>
<dbReference type="Pfam" id="PF13847">
    <property type="entry name" value="Methyltransf_31"/>
    <property type="match status" value="1"/>
</dbReference>
<dbReference type="EMBL" id="DQTV01000064">
    <property type="protein sequence ID" value="HIP57122.1"/>
    <property type="molecule type" value="Genomic_DNA"/>
</dbReference>
<name>A0A832YZQ8_9CREN</name>
<dbReference type="Proteomes" id="UP000605805">
    <property type="component" value="Unassembled WGS sequence"/>
</dbReference>
<evidence type="ECO:0000259" key="4">
    <source>
        <dbReference type="Pfam" id="PF13847"/>
    </source>
</evidence>
<gene>
    <name evidence="5" type="ORF">EYH02_03520</name>
</gene>
<evidence type="ECO:0000256" key="3">
    <source>
        <dbReference type="ARBA" id="ARBA00022691"/>
    </source>
</evidence>
<protein>
    <submittedName>
        <fullName evidence="5">Class I SAM-dependent methyltransferase</fullName>
    </submittedName>
</protein>
<evidence type="ECO:0000256" key="1">
    <source>
        <dbReference type="ARBA" id="ARBA00022603"/>
    </source>
</evidence>
<dbReference type="GO" id="GO:0008168">
    <property type="term" value="F:methyltransferase activity"/>
    <property type="evidence" value="ECO:0007669"/>
    <property type="project" value="UniProtKB-KW"/>
</dbReference>
<evidence type="ECO:0000313" key="5">
    <source>
        <dbReference type="EMBL" id="HIP57122.1"/>
    </source>
</evidence>
<dbReference type="PANTHER" id="PTHR43464:SF19">
    <property type="entry name" value="UBIQUINONE BIOSYNTHESIS O-METHYLTRANSFERASE, MITOCHONDRIAL"/>
    <property type="match status" value="1"/>
</dbReference>
<evidence type="ECO:0000313" key="6">
    <source>
        <dbReference type="Proteomes" id="UP000605805"/>
    </source>
</evidence>
<reference evidence="5" key="1">
    <citation type="journal article" date="2020" name="ISME J.">
        <title>Gammaproteobacteria mediating utilization of methyl-, sulfur- and petroleum organic compounds in deep ocean hydrothermal plumes.</title>
        <authorList>
            <person name="Zhou Z."/>
            <person name="Liu Y."/>
            <person name="Pan J."/>
            <person name="Cron B.R."/>
            <person name="Toner B.M."/>
            <person name="Anantharaman K."/>
            <person name="Breier J.A."/>
            <person name="Dick G.J."/>
            <person name="Li M."/>
        </authorList>
    </citation>
    <scope>NUCLEOTIDE SEQUENCE</scope>
    <source>
        <strain evidence="5">SZUA-1435</strain>
    </source>
</reference>
<organism evidence="5 6">
    <name type="scientific">Ignisphaera aggregans</name>
    <dbReference type="NCBI Taxonomy" id="334771"/>
    <lineage>
        <taxon>Archaea</taxon>
        <taxon>Thermoproteota</taxon>
        <taxon>Thermoprotei</taxon>
        <taxon>Desulfurococcales</taxon>
        <taxon>Desulfurococcaceae</taxon>
        <taxon>Ignisphaera</taxon>
    </lineage>
</organism>